<proteinExistence type="predicted"/>
<gene>
    <name evidence="3" type="ORF">MONBRDRAFT_9768</name>
</gene>
<dbReference type="InParanoid" id="A9V463"/>
<dbReference type="PANTHER" id="PTHR38585:SF1">
    <property type="entry name" value="TRANSMEMBRANE PROTEIN"/>
    <property type="match status" value="1"/>
</dbReference>
<protein>
    <submittedName>
        <fullName evidence="3">Uncharacterized protein</fullName>
    </submittedName>
</protein>
<dbReference type="STRING" id="81824.A9V463"/>
<keyword evidence="4" id="KW-1185">Reference proteome</keyword>
<keyword evidence="1" id="KW-0175">Coiled coil</keyword>
<feature type="transmembrane region" description="Helical" evidence="2">
    <location>
        <begin position="46"/>
        <end position="66"/>
    </location>
</feature>
<dbReference type="PANTHER" id="PTHR38585">
    <property type="entry name" value="TRANSMEMBRANE PROTEIN"/>
    <property type="match status" value="1"/>
</dbReference>
<organism evidence="3 4">
    <name type="scientific">Monosiga brevicollis</name>
    <name type="common">Choanoflagellate</name>
    <dbReference type="NCBI Taxonomy" id="81824"/>
    <lineage>
        <taxon>Eukaryota</taxon>
        <taxon>Choanoflagellata</taxon>
        <taxon>Craspedida</taxon>
        <taxon>Salpingoecidae</taxon>
        <taxon>Monosiga</taxon>
    </lineage>
</organism>
<dbReference type="EMBL" id="CH991558">
    <property type="protein sequence ID" value="EDQ87650.1"/>
    <property type="molecule type" value="Genomic_DNA"/>
</dbReference>
<dbReference type="eggNOG" id="ENOG502S73D">
    <property type="taxonomic scope" value="Eukaryota"/>
</dbReference>
<evidence type="ECO:0000256" key="1">
    <source>
        <dbReference type="SAM" id="Coils"/>
    </source>
</evidence>
<evidence type="ECO:0000313" key="3">
    <source>
        <dbReference type="EMBL" id="EDQ87650.1"/>
    </source>
</evidence>
<dbReference type="RefSeq" id="XP_001747570.1">
    <property type="nucleotide sequence ID" value="XM_001747518.1"/>
</dbReference>
<keyword evidence="2" id="KW-1133">Transmembrane helix</keyword>
<evidence type="ECO:0000256" key="2">
    <source>
        <dbReference type="SAM" id="Phobius"/>
    </source>
</evidence>
<reference evidence="3 4" key="1">
    <citation type="journal article" date="2008" name="Nature">
        <title>The genome of the choanoflagellate Monosiga brevicollis and the origin of metazoans.</title>
        <authorList>
            <consortium name="JGI Sequencing"/>
            <person name="King N."/>
            <person name="Westbrook M.J."/>
            <person name="Young S.L."/>
            <person name="Kuo A."/>
            <person name="Abedin M."/>
            <person name="Chapman J."/>
            <person name="Fairclough S."/>
            <person name="Hellsten U."/>
            <person name="Isogai Y."/>
            <person name="Letunic I."/>
            <person name="Marr M."/>
            <person name="Pincus D."/>
            <person name="Putnam N."/>
            <person name="Rokas A."/>
            <person name="Wright K.J."/>
            <person name="Zuzow R."/>
            <person name="Dirks W."/>
            <person name="Good M."/>
            <person name="Goodstein D."/>
            <person name="Lemons D."/>
            <person name="Li W."/>
            <person name="Lyons J.B."/>
            <person name="Morris A."/>
            <person name="Nichols S."/>
            <person name="Richter D.J."/>
            <person name="Salamov A."/>
            <person name="Bork P."/>
            <person name="Lim W.A."/>
            <person name="Manning G."/>
            <person name="Miller W.T."/>
            <person name="McGinnis W."/>
            <person name="Shapiro H."/>
            <person name="Tjian R."/>
            <person name="Grigoriev I.V."/>
            <person name="Rokhsar D."/>
        </authorList>
    </citation>
    <scope>NUCLEOTIDE SEQUENCE [LARGE SCALE GENOMIC DNA]</scope>
    <source>
        <strain evidence="4">MX1 / ATCC 50154</strain>
    </source>
</reference>
<feature type="coiled-coil region" evidence="1">
    <location>
        <begin position="277"/>
        <end position="304"/>
    </location>
</feature>
<keyword evidence="2" id="KW-0812">Transmembrane</keyword>
<dbReference type="Proteomes" id="UP000001357">
    <property type="component" value="Unassembled WGS sequence"/>
</dbReference>
<keyword evidence="2" id="KW-0472">Membrane</keyword>
<feature type="transmembrane region" description="Helical" evidence="2">
    <location>
        <begin position="13"/>
        <end position="34"/>
    </location>
</feature>
<dbReference type="KEGG" id="mbr:MONBRDRAFT_9768"/>
<sequence length="373" mass="40999">MPWTAVLQNYPDAASAVVALPTYPLFCAAMRLPLRLLHIGAHQKMLGTLAGASVVVVGTGLTALTACLTKYSLLAALGDGPPSMRPAADVILEDAQGLAKILLIAQVFLGTHPRRLCPSHLHHPGAFAQGSLPAGIRYKTASEARLLDRLGHRHGCHTCGTRFQKSFVGDHQPPRSFNLPDMRFFPQCRPCSNSQGGLTSGKVIGVRLMRSHHWSRGFDWHYWGPSAIGLLAAPLFYNSDAVAPTATTVPYLLDPEHYAKLTALGTETARSFGIDPLEAKERVQDRAAEQLSELEEQARAWRDQLIDKGRWPAKTTGQTLRALLKCYLQKVTLFAIMTFYRFLPEAGDRSALDNLELEFKAKSLEIAALWKEL</sequence>
<name>A9V463_MONBE</name>
<accession>A9V463</accession>
<dbReference type="AlphaFoldDB" id="A9V463"/>
<dbReference type="GeneID" id="5892756"/>
<evidence type="ECO:0000313" key="4">
    <source>
        <dbReference type="Proteomes" id="UP000001357"/>
    </source>
</evidence>